<feature type="modified residue" description="4-aspartylphosphate" evidence="6">
    <location>
        <position position="53"/>
    </location>
</feature>
<comment type="caution">
    <text evidence="8">The sequence shown here is derived from an EMBL/GenBank/DDBJ whole genome shotgun (WGS) entry which is preliminary data.</text>
</comment>
<keyword evidence="9" id="KW-1185">Reference proteome</keyword>
<evidence type="ECO:0000256" key="4">
    <source>
        <dbReference type="ARBA" id="ARBA00023125"/>
    </source>
</evidence>
<reference evidence="8" key="1">
    <citation type="journal article" date="2014" name="Int. J. Syst. Evol. Microbiol.">
        <title>Complete genome of a new Firmicutes species belonging to the dominant human colonic microbiota ('Ruminococcus bicirculans') reveals two chromosomes and a selective capacity to utilize plant glucans.</title>
        <authorList>
            <consortium name="NISC Comparative Sequencing Program"/>
            <person name="Wegmann U."/>
            <person name="Louis P."/>
            <person name="Goesmann A."/>
            <person name="Henrissat B."/>
            <person name="Duncan S.H."/>
            <person name="Flint H.J."/>
        </authorList>
    </citation>
    <scope>NUCLEOTIDE SEQUENCE</scope>
    <source>
        <strain evidence="8">NBRC 108219</strain>
    </source>
</reference>
<keyword evidence="4" id="KW-0238">DNA-binding</keyword>
<evidence type="ECO:0000256" key="2">
    <source>
        <dbReference type="ARBA" id="ARBA00023012"/>
    </source>
</evidence>
<feature type="domain" description="Response regulatory" evidence="7">
    <location>
        <begin position="4"/>
        <end position="123"/>
    </location>
</feature>
<evidence type="ECO:0000259" key="7">
    <source>
        <dbReference type="PROSITE" id="PS50110"/>
    </source>
</evidence>
<keyword evidence="5" id="KW-0804">Transcription</keyword>
<name>A0ABQ5VA66_9PROT</name>
<evidence type="ECO:0000313" key="8">
    <source>
        <dbReference type="EMBL" id="GLQ23935.1"/>
    </source>
</evidence>
<keyword evidence="1 6" id="KW-0597">Phosphoprotein</keyword>
<evidence type="ECO:0000256" key="1">
    <source>
        <dbReference type="ARBA" id="ARBA00022553"/>
    </source>
</evidence>
<gene>
    <name evidence="8" type="ORF">GCM10007853_18090</name>
</gene>
<dbReference type="EMBL" id="BSNK01000002">
    <property type="protein sequence ID" value="GLQ23935.1"/>
    <property type="molecule type" value="Genomic_DNA"/>
</dbReference>
<dbReference type="SUPFAM" id="SSF52172">
    <property type="entry name" value="CheY-like"/>
    <property type="match status" value="1"/>
</dbReference>
<evidence type="ECO:0000256" key="5">
    <source>
        <dbReference type="ARBA" id="ARBA00023163"/>
    </source>
</evidence>
<sequence>MTRRCLIIDQSPMVRRVAARIIRDLGFTVDEARTANEALELCENHPTNVVMLDWKTPDMDGAAFIAGLRTIAQKTGTPMPTVLFCTAERSVEQIVAALKAGANEYIMKPFDSDIIESKFALAGLLDGDPAACAVL</sequence>
<dbReference type="Gene3D" id="3.40.50.2300">
    <property type="match status" value="1"/>
</dbReference>
<dbReference type="Proteomes" id="UP001161391">
    <property type="component" value="Unassembled WGS sequence"/>
</dbReference>
<dbReference type="SMART" id="SM00448">
    <property type="entry name" value="REC"/>
    <property type="match status" value="1"/>
</dbReference>
<evidence type="ECO:0000256" key="6">
    <source>
        <dbReference type="PROSITE-ProRule" id="PRU00169"/>
    </source>
</evidence>
<keyword evidence="3" id="KW-0805">Transcription regulation</keyword>
<dbReference type="Pfam" id="PF00072">
    <property type="entry name" value="Response_reg"/>
    <property type="match status" value="1"/>
</dbReference>
<proteinExistence type="predicted"/>
<protein>
    <submittedName>
        <fullName evidence="8">Response regulator</fullName>
    </submittedName>
</protein>
<keyword evidence="2" id="KW-0902">Two-component regulatory system</keyword>
<dbReference type="PANTHER" id="PTHR48111:SF1">
    <property type="entry name" value="TWO-COMPONENT RESPONSE REGULATOR ORR33"/>
    <property type="match status" value="1"/>
</dbReference>
<dbReference type="PANTHER" id="PTHR48111">
    <property type="entry name" value="REGULATOR OF RPOS"/>
    <property type="match status" value="1"/>
</dbReference>
<dbReference type="InterPro" id="IPR001789">
    <property type="entry name" value="Sig_transdc_resp-reg_receiver"/>
</dbReference>
<dbReference type="InterPro" id="IPR011006">
    <property type="entry name" value="CheY-like_superfamily"/>
</dbReference>
<reference evidence="8" key="2">
    <citation type="submission" date="2023-01" db="EMBL/GenBank/DDBJ databases">
        <title>Draft genome sequence of Algimonas ampicilliniresistens strain NBRC 108219.</title>
        <authorList>
            <person name="Sun Q."/>
            <person name="Mori K."/>
        </authorList>
    </citation>
    <scope>NUCLEOTIDE SEQUENCE</scope>
    <source>
        <strain evidence="8">NBRC 108219</strain>
    </source>
</reference>
<evidence type="ECO:0000313" key="9">
    <source>
        <dbReference type="Proteomes" id="UP001161391"/>
    </source>
</evidence>
<accession>A0ABQ5VA66</accession>
<dbReference type="RefSeq" id="WP_284389856.1">
    <property type="nucleotide sequence ID" value="NZ_BSNK01000002.1"/>
</dbReference>
<dbReference type="PROSITE" id="PS50110">
    <property type="entry name" value="RESPONSE_REGULATORY"/>
    <property type="match status" value="1"/>
</dbReference>
<dbReference type="InterPro" id="IPR039420">
    <property type="entry name" value="WalR-like"/>
</dbReference>
<evidence type="ECO:0000256" key="3">
    <source>
        <dbReference type="ARBA" id="ARBA00023015"/>
    </source>
</evidence>
<organism evidence="8 9">
    <name type="scientific">Algimonas ampicilliniresistens</name>
    <dbReference type="NCBI Taxonomy" id="1298735"/>
    <lineage>
        <taxon>Bacteria</taxon>
        <taxon>Pseudomonadati</taxon>
        <taxon>Pseudomonadota</taxon>
        <taxon>Alphaproteobacteria</taxon>
        <taxon>Maricaulales</taxon>
        <taxon>Robiginitomaculaceae</taxon>
        <taxon>Algimonas</taxon>
    </lineage>
</organism>